<keyword evidence="4" id="KW-0808">Transferase</keyword>
<dbReference type="AlphaFoldDB" id="A0A2N5ZAA8"/>
<evidence type="ECO:0000259" key="6">
    <source>
        <dbReference type="PROSITE" id="PS50109"/>
    </source>
</evidence>
<reference evidence="9 10" key="1">
    <citation type="submission" date="2017-11" db="EMBL/GenBank/DDBJ databases">
        <title>Genome-resolved metagenomics identifies genetic mobility, metabolic interactions, and unexpected diversity in perchlorate-reducing communities.</title>
        <authorList>
            <person name="Barnum T.P."/>
            <person name="Figueroa I.A."/>
            <person name="Carlstrom C.I."/>
            <person name="Lucas L.N."/>
            <person name="Engelbrektson A.L."/>
            <person name="Coates J.D."/>
        </authorList>
    </citation>
    <scope>NUCLEOTIDE SEQUENCE [LARGE SCALE GENOMIC DNA]</scope>
    <source>
        <strain evidence="9">BM706</strain>
    </source>
</reference>
<evidence type="ECO:0000256" key="3">
    <source>
        <dbReference type="ARBA" id="ARBA00022553"/>
    </source>
</evidence>
<dbReference type="Pfam" id="PF13426">
    <property type="entry name" value="PAS_9"/>
    <property type="match status" value="1"/>
</dbReference>
<dbReference type="InterPro" id="IPR001610">
    <property type="entry name" value="PAC"/>
</dbReference>
<dbReference type="InterPro" id="IPR003661">
    <property type="entry name" value="HisK_dim/P_dom"/>
</dbReference>
<dbReference type="InterPro" id="IPR035965">
    <property type="entry name" value="PAS-like_dom_sf"/>
</dbReference>
<keyword evidence="3" id="KW-0597">Phosphoprotein</keyword>
<dbReference type="SMART" id="SM00086">
    <property type="entry name" value="PAC"/>
    <property type="match status" value="2"/>
</dbReference>
<dbReference type="Proteomes" id="UP000234857">
    <property type="component" value="Unassembled WGS sequence"/>
</dbReference>
<proteinExistence type="predicted"/>
<dbReference type="SMART" id="SM00091">
    <property type="entry name" value="PAS"/>
    <property type="match status" value="2"/>
</dbReference>
<dbReference type="NCBIfam" id="TIGR00229">
    <property type="entry name" value="sensory_box"/>
    <property type="match status" value="1"/>
</dbReference>
<accession>A0A2N5ZAA8</accession>
<dbReference type="GO" id="GO:0000155">
    <property type="term" value="F:phosphorelay sensor kinase activity"/>
    <property type="evidence" value="ECO:0007669"/>
    <property type="project" value="InterPro"/>
</dbReference>
<dbReference type="InterPro" id="IPR036890">
    <property type="entry name" value="HATPase_C_sf"/>
</dbReference>
<dbReference type="Pfam" id="PF00512">
    <property type="entry name" value="HisKA"/>
    <property type="match status" value="1"/>
</dbReference>
<dbReference type="InterPro" id="IPR000700">
    <property type="entry name" value="PAS-assoc_C"/>
</dbReference>
<dbReference type="PROSITE" id="PS50109">
    <property type="entry name" value="HIS_KIN"/>
    <property type="match status" value="1"/>
</dbReference>
<comment type="catalytic activity">
    <reaction evidence="1">
        <text>ATP + protein L-histidine = ADP + protein N-phospho-L-histidine.</text>
        <dbReference type="EC" id="2.7.13.3"/>
    </reaction>
</comment>
<evidence type="ECO:0000256" key="2">
    <source>
        <dbReference type="ARBA" id="ARBA00012438"/>
    </source>
</evidence>
<dbReference type="SMART" id="SM00388">
    <property type="entry name" value="HisKA"/>
    <property type="match status" value="1"/>
</dbReference>
<dbReference type="SUPFAM" id="SSF55785">
    <property type="entry name" value="PYP-like sensor domain (PAS domain)"/>
    <property type="match status" value="2"/>
</dbReference>
<dbReference type="InterPro" id="IPR052162">
    <property type="entry name" value="Sensor_kinase/Photoreceptor"/>
</dbReference>
<evidence type="ECO:0000259" key="8">
    <source>
        <dbReference type="PROSITE" id="PS50113"/>
    </source>
</evidence>
<dbReference type="SUPFAM" id="SSF55874">
    <property type="entry name" value="ATPase domain of HSP90 chaperone/DNA topoisomerase II/histidine kinase"/>
    <property type="match status" value="1"/>
</dbReference>
<dbReference type="CDD" id="cd00082">
    <property type="entry name" value="HisKA"/>
    <property type="match status" value="1"/>
</dbReference>
<dbReference type="InterPro" id="IPR005467">
    <property type="entry name" value="His_kinase_dom"/>
</dbReference>
<organism evidence="9 10">
    <name type="scientific">Muiribacterium halophilum</name>
    <dbReference type="NCBI Taxonomy" id="2053465"/>
    <lineage>
        <taxon>Bacteria</taxon>
        <taxon>Candidatus Muiribacteriota</taxon>
        <taxon>Candidatus Muiribacteriia</taxon>
        <taxon>Candidatus Muiribacteriales</taxon>
        <taxon>Candidatus Muiribacteriaceae</taxon>
        <taxon>Candidatus Muiribacterium</taxon>
    </lineage>
</organism>
<dbReference type="Pfam" id="PF08447">
    <property type="entry name" value="PAS_3"/>
    <property type="match status" value="1"/>
</dbReference>
<feature type="domain" description="PAS" evidence="7">
    <location>
        <begin position="157"/>
        <end position="211"/>
    </location>
</feature>
<dbReference type="PROSITE" id="PS50112">
    <property type="entry name" value="PAS"/>
    <property type="match status" value="1"/>
</dbReference>
<evidence type="ECO:0000313" key="9">
    <source>
        <dbReference type="EMBL" id="PLX15608.1"/>
    </source>
</evidence>
<dbReference type="Gene3D" id="3.30.450.20">
    <property type="entry name" value="PAS domain"/>
    <property type="match status" value="2"/>
</dbReference>
<dbReference type="PRINTS" id="PR00344">
    <property type="entry name" value="BCTRLSENSOR"/>
</dbReference>
<evidence type="ECO:0000259" key="7">
    <source>
        <dbReference type="PROSITE" id="PS50112"/>
    </source>
</evidence>
<evidence type="ECO:0000313" key="10">
    <source>
        <dbReference type="Proteomes" id="UP000234857"/>
    </source>
</evidence>
<gene>
    <name evidence="9" type="ORF">C0601_12500</name>
</gene>
<dbReference type="FunFam" id="3.30.565.10:FF:000006">
    <property type="entry name" value="Sensor histidine kinase WalK"/>
    <property type="match status" value="1"/>
</dbReference>
<dbReference type="Gene3D" id="1.10.287.130">
    <property type="match status" value="1"/>
</dbReference>
<dbReference type="InterPro" id="IPR013655">
    <property type="entry name" value="PAS_fold_3"/>
</dbReference>
<dbReference type="InterPro" id="IPR000014">
    <property type="entry name" value="PAS"/>
</dbReference>
<sequence>MRHDEKEHFHLLERVINHSQLYIFVREINEEKDISFVSENVKNLGYLPDDFYSKKLRFQDIIHLEDRELVKDHIKKYSKKICVENFSLEYRLISKNGCTIWVEERSWIKKDDLGNPIRHKSVLYNVDERKRLENKMKETSKKFKAIADYTIDWESWLDVDGKLLWVNPAVKRLTGYSQQECLDMEDYPFSVIVKDHRNTVKNLLKAGIEGKITGNDLRYKIARKDGSESWISISWSPIFFDNEFGGLRLSIRDVTFRVKSDLVIKRLNDELKALNYSLSHDIRTPLHVISWYSDILVNDKKDKIDEESFKCIEKIKSNILYMNKLINDQLKLFMDNRKELEFKEVDLSLMACEIADNFIKTYNYIDYDFRIETDLKVYADESLMRVLLENLIGNAVKYSSKKDKPIIEFKKIKNESEYDGDIFVVSDNGIGFDMKNMDSLFTMFKRFHNEKEYKGSGIGLATVKRVIKQHGGRIWAKSKPGEGSKFYFYI</sequence>
<evidence type="ECO:0000256" key="1">
    <source>
        <dbReference type="ARBA" id="ARBA00000085"/>
    </source>
</evidence>
<dbReference type="SUPFAM" id="SSF47384">
    <property type="entry name" value="Homodimeric domain of signal transducing histidine kinase"/>
    <property type="match status" value="1"/>
</dbReference>
<feature type="domain" description="PAC" evidence="8">
    <location>
        <begin position="86"/>
        <end position="138"/>
    </location>
</feature>
<dbReference type="Gene3D" id="3.30.565.10">
    <property type="entry name" value="Histidine kinase-like ATPase, C-terminal domain"/>
    <property type="match status" value="1"/>
</dbReference>
<dbReference type="InterPro" id="IPR003594">
    <property type="entry name" value="HATPase_dom"/>
</dbReference>
<protein>
    <recommendedName>
        <fullName evidence="2">histidine kinase</fullName>
        <ecNumber evidence="2">2.7.13.3</ecNumber>
    </recommendedName>
</protein>
<dbReference type="InterPro" id="IPR036097">
    <property type="entry name" value="HisK_dim/P_sf"/>
</dbReference>
<dbReference type="Pfam" id="PF02518">
    <property type="entry name" value="HATPase_c"/>
    <property type="match status" value="1"/>
</dbReference>
<evidence type="ECO:0000256" key="5">
    <source>
        <dbReference type="ARBA" id="ARBA00022777"/>
    </source>
</evidence>
<dbReference type="CDD" id="cd00130">
    <property type="entry name" value="PAS"/>
    <property type="match status" value="2"/>
</dbReference>
<dbReference type="PANTHER" id="PTHR43304:SF1">
    <property type="entry name" value="PAC DOMAIN-CONTAINING PROTEIN"/>
    <property type="match status" value="1"/>
</dbReference>
<keyword evidence="5" id="KW-0418">Kinase</keyword>
<dbReference type="PANTHER" id="PTHR43304">
    <property type="entry name" value="PHYTOCHROME-LIKE PROTEIN CPH1"/>
    <property type="match status" value="1"/>
</dbReference>
<dbReference type="EC" id="2.7.13.3" evidence="2"/>
<dbReference type="InterPro" id="IPR004358">
    <property type="entry name" value="Sig_transdc_His_kin-like_C"/>
</dbReference>
<evidence type="ECO:0000256" key="4">
    <source>
        <dbReference type="ARBA" id="ARBA00022679"/>
    </source>
</evidence>
<dbReference type="EMBL" id="PKTG01000134">
    <property type="protein sequence ID" value="PLX15608.1"/>
    <property type="molecule type" value="Genomic_DNA"/>
</dbReference>
<dbReference type="SMART" id="SM00387">
    <property type="entry name" value="HATPase_c"/>
    <property type="match status" value="1"/>
</dbReference>
<name>A0A2N5ZAA8_MUIH1</name>
<comment type="caution">
    <text evidence="9">The sequence shown here is derived from an EMBL/GenBank/DDBJ whole genome shotgun (WGS) entry which is preliminary data.</text>
</comment>
<feature type="domain" description="Histidine kinase" evidence="6">
    <location>
        <begin position="277"/>
        <end position="490"/>
    </location>
</feature>
<dbReference type="PROSITE" id="PS50113">
    <property type="entry name" value="PAC"/>
    <property type="match status" value="1"/>
</dbReference>